<reference evidence="2" key="2">
    <citation type="submission" date="2015-02" db="UniProtKB">
        <authorList>
            <consortium name="EnsemblMetazoa"/>
        </authorList>
    </citation>
    <scope>IDENTIFICATION</scope>
</reference>
<keyword evidence="1" id="KW-0732">Signal</keyword>
<evidence type="ECO:0000313" key="3">
    <source>
        <dbReference type="Proteomes" id="UP000014500"/>
    </source>
</evidence>
<name>T1IM67_STRMM</name>
<proteinExistence type="predicted"/>
<reference evidence="3" key="1">
    <citation type="submission" date="2011-05" db="EMBL/GenBank/DDBJ databases">
        <authorList>
            <person name="Richards S.R."/>
            <person name="Qu J."/>
            <person name="Jiang H."/>
            <person name="Jhangiani S.N."/>
            <person name="Agravi P."/>
            <person name="Goodspeed R."/>
            <person name="Gross S."/>
            <person name="Mandapat C."/>
            <person name="Jackson L."/>
            <person name="Mathew T."/>
            <person name="Pu L."/>
            <person name="Thornton R."/>
            <person name="Saada N."/>
            <person name="Wilczek-Boney K.B."/>
            <person name="Lee S."/>
            <person name="Kovar C."/>
            <person name="Wu Y."/>
            <person name="Scherer S.E."/>
            <person name="Worley K.C."/>
            <person name="Muzny D.M."/>
            <person name="Gibbs R."/>
        </authorList>
    </citation>
    <scope>NUCLEOTIDE SEQUENCE</scope>
    <source>
        <strain evidence="3">Brora</strain>
    </source>
</reference>
<keyword evidence="3" id="KW-1185">Reference proteome</keyword>
<sequence length="113" mass="13051">MATAFYPIALALVLFLLLDVDRLCDFVLSKSIFKIVKLKGQKNAFDILAHFEGILLTIYNISQIESRSLFLQMWSHFHKKKEKKQLVTLSENGRRPLEFKTANEAAEKHKNTV</sequence>
<accession>T1IM67</accession>
<evidence type="ECO:0000313" key="2">
    <source>
        <dbReference type="EnsemblMetazoa" id="SMAR002062-PA"/>
    </source>
</evidence>
<dbReference type="HOGENOM" id="CLU_2136588_0_0_1"/>
<organism evidence="2 3">
    <name type="scientific">Strigamia maritima</name>
    <name type="common">European centipede</name>
    <name type="synonym">Geophilus maritimus</name>
    <dbReference type="NCBI Taxonomy" id="126957"/>
    <lineage>
        <taxon>Eukaryota</taxon>
        <taxon>Metazoa</taxon>
        <taxon>Ecdysozoa</taxon>
        <taxon>Arthropoda</taxon>
        <taxon>Myriapoda</taxon>
        <taxon>Chilopoda</taxon>
        <taxon>Pleurostigmophora</taxon>
        <taxon>Geophilomorpha</taxon>
        <taxon>Linotaeniidae</taxon>
        <taxon>Strigamia</taxon>
    </lineage>
</organism>
<dbReference type="EMBL" id="JH430985">
    <property type="status" value="NOT_ANNOTATED_CDS"/>
    <property type="molecule type" value="Genomic_DNA"/>
</dbReference>
<dbReference type="Proteomes" id="UP000014500">
    <property type="component" value="Unassembled WGS sequence"/>
</dbReference>
<dbReference type="EnsemblMetazoa" id="SMAR002062-RA">
    <property type="protein sequence ID" value="SMAR002062-PA"/>
    <property type="gene ID" value="SMAR002062"/>
</dbReference>
<feature type="signal peptide" evidence="1">
    <location>
        <begin position="1"/>
        <end position="29"/>
    </location>
</feature>
<evidence type="ECO:0000256" key="1">
    <source>
        <dbReference type="SAM" id="SignalP"/>
    </source>
</evidence>
<dbReference type="AlphaFoldDB" id="T1IM67"/>
<protein>
    <submittedName>
        <fullName evidence="2">Uncharacterized protein</fullName>
    </submittedName>
</protein>
<feature type="chain" id="PRO_5004589795" evidence="1">
    <location>
        <begin position="30"/>
        <end position="113"/>
    </location>
</feature>